<dbReference type="PANTHER" id="PTHR48424:SF3">
    <property type="entry name" value="DYNEIN LIGHT CHAIN-RELATED"/>
    <property type="match status" value="1"/>
</dbReference>
<dbReference type="InParanoid" id="A0A4W3HN34"/>
<dbReference type="PANTHER" id="PTHR48424">
    <property type="entry name" value="DYNEIN LIGHT CHAIN-RELATED"/>
    <property type="match status" value="1"/>
</dbReference>
<accession>A0A4W3HN34</accession>
<dbReference type="Ensembl" id="ENSCMIT00000017814.1">
    <property type="protein sequence ID" value="ENSCMIP00000017476.1"/>
    <property type="gene ID" value="ENSCMIG00000008335.1"/>
</dbReference>
<keyword evidence="2" id="KW-1185">Reference proteome</keyword>
<reference evidence="2" key="1">
    <citation type="journal article" date="2006" name="Science">
        <title>Ancient noncoding elements conserved in the human genome.</title>
        <authorList>
            <person name="Venkatesh B."/>
            <person name="Kirkness E.F."/>
            <person name="Loh Y.H."/>
            <person name="Halpern A.L."/>
            <person name="Lee A.P."/>
            <person name="Johnson J."/>
            <person name="Dandona N."/>
            <person name="Viswanathan L.D."/>
            <person name="Tay A."/>
            <person name="Venter J.C."/>
            <person name="Strausberg R.L."/>
            <person name="Brenner S."/>
        </authorList>
    </citation>
    <scope>NUCLEOTIDE SEQUENCE [LARGE SCALE GENOMIC DNA]</scope>
</reference>
<proteinExistence type="predicted"/>
<reference evidence="2" key="3">
    <citation type="journal article" date="2014" name="Nature">
        <title>Elephant shark genome provides unique insights into gnathostome evolution.</title>
        <authorList>
            <consortium name="International Elephant Shark Genome Sequencing Consortium"/>
            <person name="Venkatesh B."/>
            <person name="Lee A.P."/>
            <person name="Ravi V."/>
            <person name="Maurya A.K."/>
            <person name="Lian M.M."/>
            <person name="Swann J.B."/>
            <person name="Ohta Y."/>
            <person name="Flajnik M.F."/>
            <person name="Sutoh Y."/>
            <person name="Kasahara M."/>
            <person name="Hoon S."/>
            <person name="Gangu V."/>
            <person name="Roy S.W."/>
            <person name="Irimia M."/>
            <person name="Korzh V."/>
            <person name="Kondrychyn I."/>
            <person name="Lim Z.W."/>
            <person name="Tay B.H."/>
            <person name="Tohari S."/>
            <person name="Kong K.W."/>
            <person name="Ho S."/>
            <person name="Lorente-Galdos B."/>
            <person name="Quilez J."/>
            <person name="Marques-Bonet T."/>
            <person name="Raney B.J."/>
            <person name="Ingham P.W."/>
            <person name="Tay A."/>
            <person name="Hillier L.W."/>
            <person name="Minx P."/>
            <person name="Boehm T."/>
            <person name="Wilson R.K."/>
            <person name="Brenner S."/>
            <person name="Warren W.C."/>
        </authorList>
    </citation>
    <scope>NUCLEOTIDE SEQUENCE [LARGE SCALE GENOMIC DNA]</scope>
</reference>
<reference evidence="1" key="4">
    <citation type="submission" date="2025-08" db="UniProtKB">
        <authorList>
            <consortium name="Ensembl"/>
        </authorList>
    </citation>
    <scope>IDENTIFICATION</scope>
</reference>
<reference evidence="1" key="5">
    <citation type="submission" date="2025-09" db="UniProtKB">
        <authorList>
            <consortium name="Ensembl"/>
        </authorList>
    </citation>
    <scope>IDENTIFICATION</scope>
</reference>
<reference evidence="2" key="2">
    <citation type="journal article" date="2007" name="PLoS Biol.">
        <title>Survey sequencing and comparative analysis of the elephant shark (Callorhinchus milii) genome.</title>
        <authorList>
            <person name="Venkatesh B."/>
            <person name="Kirkness E.F."/>
            <person name="Loh Y.H."/>
            <person name="Halpern A.L."/>
            <person name="Lee A.P."/>
            <person name="Johnson J."/>
            <person name="Dandona N."/>
            <person name="Viswanathan L.D."/>
            <person name="Tay A."/>
            <person name="Venter J.C."/>
            <person name="Strausberg R.L."/>
            <person name="Brenner S."/>
        </authorList>
    </citation>
    <scope>NUCLEOTIDE SEQUENCE [LARGE SCALE GENOMIC DNA]</scope>
</reference>
<evidence type="ECO:0000313" key="2">
    <source>
        <dbReference type="Proteomes" id="UP000314986"/>
    </source>
</evidence>
<name>A0A4W3HN34_CALMI</name>
<dbReference type="AlphaFoldDB" id="A0A4W3HN34"/>
<protein>
    <submittedName>
        <fullName evidence="1">Uncharacterized protein</fullName>
    </submittedName>
</protein>
<evidence type="ECO:0000313" key="1">
    <source>
        <dbReference type="Ensembl" id="ENSCMIP00000017476.1"/>
    </source>
</evidence>
<dbReference type="Proteomes" id="UP000314986">
    <property type="component" value="Unassembled WGS sequence"/>
</dbReference>
<sequence length="78" mass="8762">LGLVSYIAAKVSSHNTMPCRVVLFVKFLQDRSTKNFSQLHTAVVLLHLFCHIGILNDRFSFRHGEGGGGMKKRESNVF</sequence>
<organism evidence="1 2">
    <name type="scientific">Callorhinchus milii</name>
    <name type="common">Ghost shark</name>
    <dbReference type="NCBI Taxonomy" id="7868"/>
    <lineage>
        <taxon>Eukaryota</taxon>
        <taxon>Metazoa</taxon>
        <taxon>Chordata</taxon>
        <taxon>Craniata</taxon>
        <taxon>Vertebrata</taxon>
        <taxon>Chondrichthyes</taxon>
        <taxon>Holocephali</taxon>
        <taxon>Chimaeriformes</taxon>
        <taxon>Callorhinchidae</taxon>
        <taxon>Callorhinchus</taxon>
    </lineage>
</organism>